<dbReference type="InterPro" id="IPR050678">
    <property type="entry name" value="DNA_Partitioning_ATPase"/>
</dbReference>
<evidence type="ECO:0000313" key="2">
    <source>
        <dbReference type="EMBL" id="MBB4225578.1"/>
    </source>
</evidence>
<dbReference type="AlphaFoldDB" id="A0A840G9R2"/>
<dbReference type="InterPro" id="IPR025669">
    <property type="entry name" value="AAA_dom"/>
</dbReference>
<feature type="domain" description="AAA" evidence="1">
    <location>
        <begin position="3"/>
        <end position="173"/>
    </location>
</feature>
<dbReference type="Proteomes" id="UP000524450">
    <property type="component" value="Unassembled WGS sequence"/>
</dbReference>
<dbReference type="PANTHER" id="PTHR13696">
    <property type="entry name" value="P-LOOP CONTAINING NUCLEOSIDE TRIPHOSPHATE HYDROLASE"/>
    <property type="match status" value="1"/>
</dbReference>
<sequence>MGHVVVFGNQKGGVGKSTLAVLYAYWLAEIRRQSVCLIDLDAQGNSSKSLSRFATGTGAIALFGEAETSVEMPNGQAIAIATVAGGKQLADVELAKPEVVIPAFRRQVICLARDFDTVVIDTPPALGLRMSAALIAATAAVCPIELEEYSIDGVTDMLKTIFGVRQRYNPRLRLAGIVLNRFNPHSLRQKSAMQELALNFREFVIPARISIRSAIPESLAEGLPVWQLPKSAARAASTEVMQAFELLQQRVEGDGEVVRAGTGGECGR</sequence>
<evidence type="ECO:0000313" key="3">
    <source>
        <dbReference type="Proteomes" id="UP000524450"/>
    </source>
</evidence>
<dbReference type="EMBL" id="JACIFZ010000013">
    <property type="protein sequence ID" value="MBB4225578.1"/>
    <property type="molecule type" value="Genomic_DNA"/>
</dbReference>
<proteinExistence type="predicted"/>
<accession>A0A840G9R2</accession>
<dbReference type="Pfam" id="PF13614">
    <property type="entry name" value="AAA_31"/>
    <property type="match status" value="1"/>
</dbReference>
<evidence type="ECO:0000259" key="1">
    <source>
        <dbReference type="Pfam" id="PF13614"/>
    </source>
</evidence>
<protein>
    <submittedName>
        <fullName evidence="2">Chromosome partitioning protein</fullName>
    </submittedName>
</protein>
<dbReference type="InterPro" id="IPR027417">
    <property type="entry name" value="P-loop_NTPase"/>
</dbReference>
<dbReference type="RefSeq" id="WP_184642315.1">
    <property type="nucleotide sequence ID" value="NZ_JACIFZ010000013.1"/>
</dbReference>
<comment type="caution">
    <text evidence="2">The sequence shown here is derived from an EMBL/GenBank/DDBJ whole genome shotgun (WGS) entry which is preliminary data.</text>
</comment>
<dbReference type="CDD" id="cd02042">
    <property type="entry name" value="ParAB_family"/>
    <property type="match status" value="1"/>
</dbReference>
<dbReference type="Gene3D" id="3.40.50.300">
    <property type="entry name" value="P-loop containing nucleotide triphosphate hydrolases"/>
    <property type="match status" value="1"/>
</dbReference>
<gene>
    <name evidence="2" type="ORF">GGD71_006391</name>
</gene>
<reference evidence="2 3" key="1">
    <citation type="submission" date="2020-08" db="EMBL/GenBank/DDBJ databases">
        <title>Genomic Encyclopedia of Type Strains, Phase IV (KMG-V): Genome sequencing to study the core and pangenomes of soil and plant-associated prokaryotes.</title>
        <authorList>
            <person name="Whitman W."/>
        </authorList>
    </citation>
    <scope>NUCLEOTIDE SEQUENCE [LARGE SCALE GENOMIC DNA]</scope>
    <source>
        <strain evidence="2 3">34/80</strain>
    </source>
</reference>
<organism evidence="2 3">
    <name type="scientific">Variovorax guangxiensis</name>
    <dbReference type="NCBI Taxonomy" id="1775474"/>
    <lineage>
        <taxon>Bacteria</taxon>
        <taxon>Pseudomonadati</taxon>
        <taxon>Pseudomonadota</taxon>
        <taxon>Betaproteobacteria</taxon>
        <taxon>Burkholderiales</taxon>
        <taxon>Comamonadaceae</taxon>
        <taxon>Variovorax</taxon>
    </lineage>
</organism>
<dbReference type="SUPFAM" id="SSF52540">
    <property type="entry name" value="P-loop containing nucleoside triphosphate hydrolases"/>
    <property type="match status" value="1"/>
</dbReference>
<dbReference type="PANTHER" id="PTHR13696:SF99">
    <property type="entry name" value="COBYRINIC ACID AC-DIAMIDE SYNTHASE"/>
    <property type="match status" value="1"/>
</dbReference>
<name>A0A840G9R2_9BURK</name>